<dbReference type="RefSeq" id="WP_116686629.1">
    <property type="nucleotide sequence ID" value="NZ_CAWNYD010000002.1"/>
</dbReference>
<proteinExistence type="predicted"/>
<protein>
    <submittedName>
        <fullName evidence="1">Uncharacterized protein</fullName>
    </submittedName>
</protein>
<dbReference type="EMBL" id="QDDL01000002">
    <property type="protein sequence ID" value="PVZ70557.1"/>
    <property type="molecule type" value="Genomic_DNA"/>
</dbReference>
<evidence type="ECO:0000313" key="1">
    <source>
        <dbReference type="EMBL" id="PVZ70557.1"/>
    </source>
</evidence>
<accession>A0A2V1GYW8</accession>
<reference evidence="1 2" key="1">
    <citation type="submission" date="2018-04" db="EMBL/GenBank/DDBJ databases">
        <title>Thalassorhabdus spongiae gen. nov., sp. nov., isolated from a marine sponge in South-West Iceland.</title>
        <authorList>
            <person name="Knobloch S."/>
            <person name="Daussin A."/>
            <person name="Johannsson R."/>
            <person name="Marteinsson V.T."/>
        </authorList>
    </citation>
    <scope>NUCLEOTIDE SEQUENCE [LARGE SCALE GENOMIC DNA]</scope>
    <source>
        <strain evidence="1 2">Hp12</strain>
    </source>
</reference>
<dbReference type="AlphaFoldDB" id="A0A2V1GYW8"/>
<dbReference type="Proteomes" id="UP000244906">
    <property type="component" value="Unassembled WGS sequence"/>
</dbReference>
<sequence>MKMSSREFTGYLEAVLECNVGSFCRRKKMECVTDALNSFGRHRTTKTWAAAIRKPVLSCAEFKRAVSDLMAASVDRMDAGRKKEAAKKILFGTRV</sequence>
<organism evidence="1 2">
    <name type="scientific">Pelagibaculum spongiae</name>
    <dbReference type="NCBI Taxonomy" id="2080658"/>
    <lineage>
        <taxon>Bacteria</taxon>
        <taxon>Pseudomonadati</taxon>
        <taxon>Pseudomonadota</taxon>
        <taxon>Gammaproteobacteria</taxon>
        <taxon>Oceanospirillales</taxon>
        <taxon>Pelagibaculum</taxon>
    </lineage>
</organism>
<evidence type="ECO:0000313" key="2">
    <source>
        <dbReference type="Proteomes" id="UP000244906"/>
    </source>
</evidence>
<gene>
    <name evidence="1" type="ORF">DC094_08220</name>
</gene>
<name>A0A2V1GYW8_9GAMM</name>
<keyword evidence="2" id="KW-1185">Reference proteome</keyword>
<comment type="caution">
    <text evidence="1">The sequence shown here is derived from an EMBL/GenBank/DDBJ whole genome shotgun (WGS) entry which is preliminary data.</text>
</comment>